<evidence type="ECO:0000256" key="2">
    <source>
        <dbReference type="ARBA" id="ARBA00022980"/>
    </source>
</evidence>
<evidence type="ECO:0000256" key="5">
    <source>
        <dbReference type="HAMAP-Rule" id="MF_00362"/>
    </source>
</evidence>
<gene>
    <name evidence="5" type="primary">rplJ</name>
    <name evidence="6" type="ORF">I0Q91_13005</name>
</gene>
<dbReference type="Gene3D" id="3.30.70.1730">
    <property type="match status" value="1"/>
</dbReference>
<dbReference type="InterPro" id="IPR043141">
    <property type="entry name" value="Ribosomal_uL10-like_sf"/>
</dbReference>
<keyword evidence="5" id="KW-0694">RNA-binding</keyword>
<evidence type="ECO:0000313" key="7">
    <source>
        <dbReference type="Proteomes" id="UP000621436"/>
    </source>
</evidence>
<dbReference type="InterPro" id="IPR047865">
    <property type="entry name" value="Ribosomal_uL10_bac_type"/>
</dbReference>
<keyword evidence="7" id="KW-1185">Reference proteome</keyword>
<organism evidence="6 7">
    <name type="scientific">Halonatronomonas betaini</name>
    <dbReference type="NCBI Taxonomy" id="2778430"/>
    <lineage>
        <taxon>Bacteria</taxon>
        <taxon>Bacillati</taxon>
        <taxon>Bacillota</taxon>
        <taxon>Clostridia</taxon>
        <taxon>Halanaerobiales</taxon>
        <taxon>Halarsenatibacteraceae</taxon>
        <taxon>Halonatronomonas</taxon>
    </lineage>
</organism>
<dbReference type="GO" id="GO:0070180">
    <property type="term" value="F:large ribosomal subunit rRNA binding"/>
    <property type="evidence" value="ECO:0007669"/>
    <property type="project" value="UniProtKB-UniRule"/>
</dbReference>
<proteinExistence type="inferred from homology"/>
<evidence type="ECO:0000313" key="6">
    <source>
        <dbReference type="EMBL" id="MBF8438003.1"/>
    </source>
</evidence>
<dbReference type="GO" id="GO:0003735">
    <property type="term" value="F:structural constituent of ribosome"/>
    <property type="evidence" value="ECO:0007669"/>
    <property type="project" value="InterPro"/>
</dbReference>
<reference evidence="6" key="1">
    <citation type="submission" date="2020-11" db="EMBL/GenBank/DDBJ databases">
        <title>Halonatronomonas betainensis gen. nov., sp. nov. a novel haloalkaliphilic representative of the family Halanaerobiacae capable of betaine degradation.</title>
        <authorList>
            <person name="Boltyanskaya Y."/>
            <person name="Kevbrin V."/>
            <person name="Detkova E."/>
            <person name="Grouzdev D.S."/>
            <person name="Koziaeva V."/>
            <person name="Zhilina T."/>
        </authorList>
    </citation>
    <scope>NUCLEOTIDE SEQUENCE</scope>
    <source>
        <strain evidence="6">Z-7014</strain>
    </source>
</reference>
<dbReference type="InterPro" id="IPR002363">
    <property type="entry name" value="Ribosomal_uL10_CS_bac"/>
</dbReference>
<protein>
    <recommendedName>
        <fullName evidence="4 5">Large ribosomal subunit protein uL10</fullName>
    </recommendedName>
</protein>
<comment type="caution">
    <text evidence="6">The sequence shown here is derived from an EMBL/GenBank/DDBJ whole genome shotgun (WGS) entry which is preliminary data.</text>
</comment>
<dbReference type="GO" id="GO:0015934">
    <property type="term" value="C:large ribosomal subunit"/>
    <property type="evidence" value="ECO:0007669"/>
    <property type="project" value="InterPro"/>
</dbReference>
<dbReference type="EMBL" id="JADPIE010000009">
    <property type="protein sequence ID" value="MBF8438003.1"/>
    <property type="molecule type" value="Genomic_DNA"/>
</dbReference>
<dbReference type="HAMAP" id="MF_00362">
    <property type="entry name" value="Ribosomal_uL10"/>
    <property type="match status" value="1"/>
</dbReference>
<accession>A0A931AS48</accession>
<dbReference type="SUPFAM" id="SSF160369">
    <property type="entry name" value="Ribosomal protein L10-like"/>
    <property type="match status" value="1"/>
</dbReference>
<dbReference type="AlphaFoldDB" id="A0A931AS48"/>
<evidence type="ECO:0000256" key="1">
    <source>
        <dbReference type="ARBA" id="ARBA00008889"/>
    </source>
</evidence>
<dbReference type="NCBIfam" id="NF000955">
    <property type="entry name" value="PRK00099.1-1"/>
    <property type="match status" value="1"/>
</dbReference>
<comment type="function">
    <text evidence="5">Forms part of the ribosomal stalk, playing a central role in the interaction of the ribosome with GTP-bound translation factors.</text>
</comment>
<evidence type="ECO:0000256" key="4">
    <source>
        <dbReference type="ARBA" id="ARBA00035202"/>
    </source>
</evidence>
<dbReference type="RefSeq" id="WP_270455077.1">
    <property type="nucleotide sequence ID" value="NZ_JADPIE010000009.1"/>
</dbReference>
<keyword evidence="2 5" id="KW-0689">Ribosomal protein</keyword>
<dbReference type="CDD" id="cd05797">
    <property type="entry name" value="Ribosomal_L10"/>
    <property type="match status" value="1"/>
</dbReference>
<dbReference type="Pfam" id="PF00466">
    <property type="entry name" value="Ribosomal_L10"/>
    <property type="match status" value="1"/>
</dbReference>
<dbReference type="GO" id="GO:0006412">
    <property type="term" value="P:translation"/>
    <property type="evidence" value="ECO:0007669"/>
    <property type="project" value="UniProtKB-UniRule"/>
</dbReference>
<dbReference type="Gene3D" id="6.10.250.290">
    <property type="match status" value="1"/>
</dbReference>
<dbReference type="InterPro" id="IPR022973">
    <property type="entry name" value="Ribosomal_uL10_bac"/>
</dbReference>
<dbReference type="InterPro" id="IPR001790">
    <property type="entry name" value="Ribosomal_uL10"/>
</dbReference>
<dbReference type="Proteomes" id="UP000621436">
    <property type="component" value="Unassembled WGS sequence"/>
</dbReference>
<evidence type="ECO:0000256" key="3">
    <source>
        <dbReference type="ARBA" id="ARBA00023274"/>
    </source>
</evidence>
<dbReference type="PROSITE" id="PS01109">
    <property type="entry name" value="RIBOSOMAL_L10"/>
    <property type="match status" value="1"/>
</dbReference>
<sequence length="173" mass="19135">MVRPEKKEAVAEIKDKINQSKSMVIADYLGLDVAEMTELRSQLRDQGVEFRVVKNTLASIAADESDMEEMKEFLTGPTAIAFGMEDAVSPAKVLVDFAKDHEVLEIKAGVLNKKIMNAERVKALAEIPDRETLLAQLLANMKSPITGLVRVLDGNISGLVRTLNQIREQKEAQ</sequence>
<comment type="subunit">
    <text evidence="5">Part of the ribosomal stalk of the 50S ribosomal subunit. The N-terminus interacts with L11 and the large rRNA to form the base of the stalk. The C-terminus forms an elongated spine to which L12 dimers bind in a sequential fashion forming a multimeric L10(L12)X complex.</text>
</comment>
<keyword evidence="3 5" id="KW-0687">Ribonucleoprotein</keyword>
<dbReference type="PANTHER" id="PTHR11560">
    <property type="entry name" value="39S RIBOSOMAL PROTEIN L10, MITOCHONDRIAL"/>
    <property type="match status" value="1"/>
</dbReference>
<name>A0A931AS48_9FIRM</name>
<keyword evidence="5" id="KW-0699">rRNA-binding</keyword>
<comment type="similarity">
    <text evidence="1 5">Belongs to the universal ribosomal protein uL10 family.</text>
</comment>